<name>A0AAV9U1Q9_9PEZI</name>
<keyword evidence="3" id="KW-1185">Reference proteome</keyword>
<accession>A0AAV9U1Q9</accession>
<sequence length="499" mass="53845">MGLRSLKQRFAKRLSISGSSSSSASTSSAATSAATSAGAASSNTSNTNTAAPAAANGVPGLDAGTGLDAPGGPPAYKDVPVFANPLPREQIPFLPYELITEIIYWAITPAFDEYRQHDSAIHVQTLHNLAAVSPAFLSIVRRICAEAPEIPVEHRCVPCREFHYRSVCTFETAAAWMPISVLAGLFTLNIFDTEKFKSSGKTVARIQGFQPNLTALIFLLWNRQAMERMPGVPRHSIFLAYPAPFARHNHHRSINKFNIVLKALANCRHLRFSYVRLSVPALNCSARLLLDAVTTIAPTRYLEVDMQILAWGGDGGGTGEEEHPALPGFSAKLPLEILTAGLRRGASRVDIGYFRLDDQPASCRTKEIMHSGSLVNFIRARTIPDGVVQTEGGSVFAQLVIGGPLDKQPGGGISSSGGGISSSSTSKLKGWRGVGSSSSKVVVNPFKYSLTAVRDGQREWMGDGQKFAANHFLDLAVRDGEDVGTAERRRIEQEWQDTL</sequence>
<evidence type="ECO:0000313" key="2">
    <source>
        <dbReference type="EMBL" id="KAK6332331.1"/>
    </source>
</evidence>
<protein>
    <submittedName>
        <fullName evidence="2">Uncharacterized protein</fullName>
    </submittedName>
</protein>
<feature type="compositionally biased region" description="Low complexity" evidence="1">
    <location>
        <begin position="17"/>
        <end position="57"/>
    </location>
</feature>
<dbReference type="Proteomes" id="UP001375240">
    <property type="component" value="Unassembled WGS sequence"/>
</dbReference>
<comment type="caution">
    <text evidence="2">The sequence shown here is derived from an EMBL/GenBank/DDBJ whole genome shotgun (WGS) entry which is preliminary data.</text>
</comment>
<feature type="region of interest" description="Disordered" evidence="1">
    <location>
        <begin position="14"/>
        <end position="70"/>
    </location>
</feature>
<reference evidence="2 3" key="1">
    <citation type="submission" date="2019-10" db="EMBL/GenBank/DDBJ databases">
        <authorList>
            <person name="Palmer J.M."/>
        </authorList>
    </citation>
    <scope>NUCLEOTIDE SEQUENCE [LARGE SCALE GENOMIC DNA]</scope>
    <source>
        <strain evidence="2 3">TWF696</strain>
    </source>
</reference>
<dbReference type="AlphaFoldDB" id="A0AAV9U1Q9"/>
<organism evidence="2 3">
    <name type="scientific">Orbilia brochopaga</name>
    <dbReference type="NCBI Taxonomy" id="3140254"/>
    <lineage>
        <taxon>Eukaryota</taxon>
        <taxon>Fungi</taxon>
        <taxon>Dikarya</taxon>
        <taxon>Ascomycota</taxon>
        <taxon>Pezizomycotina</taxon>
        <taxon>Orbiliomycetes</taxon>
        <taxon>Orbiliales</taxon>
        <taxon>Orbiliaceae</taxon>
        <taxon>Orbilia</taxon>
    </lineage>
</organism>
<evidence type="ECO:0000313" key="3">
    <source>
        <dbReference type="Proteomes" id="UP001375240"/>
    </source>
</evidence>
<evidence type="ECO:0000256" key="1">
    <source>
        <dbReference type="SAM" id="MobiDB-lite"/>
    </source>
</evidence>
<dbReference type="EMBL" id="JAVHNQ010000015">
    <property type="protein sequence ID" value="KAK6332331.1"/>
    <property type="molecule type" value="Genomic_DNA"/>
</dbReference>
<gene>
    <name evidence="2" type="ORF">TWF696_003049</name>
</gene>
<proteinExistence type="predicted"/>